<comment type="caution">
    <text evidence="4">The sequence shown here is derived from an EMBL/GenBank/DDBJ whole genome shotgun (WGS) entry which is preliminary data.</text>
</comment>
<dbReference type="Pfam" id="PF10503">
    <property type="entry name" value="Esterase_PHB"/>
    <property type="match status" value="1"/>
</dbReference>
<evidence type="ECO:0000256" key="3">
    <source>
        <dbReference type="SAM" id="MobiDB-lite"/>
    </source>
</evidence>
<evidence type="ECO:0008006" key="6">
    <source>
        <dbReference type="Google" id="ProtNLM"/>
    </source>
</evidence>
<proteinExistence type="predicted"/>
<dbReference type="RefSeq" id="WP_232594617.1">
    <property type="nucleotide sequence ID" value="NZ_BSPD01000103.1"/>
</dbReference>
<dbReference type="PANTHER" id="PTHR43037:SF1">
    <property type="entry name" value="BLL1128 PROTEIN"/>
    <property type="match status" value="1"/>
</dbReference>
<keyword evidence="1" id="KW-0732">Signal</keyword>
<feature type="region of interest" description="Disordered" evidence="3">
    <location>
        <begin position="1"/>
        <end position="35"/>
    </location>
</feature>
<dbReference type="AlphaFoldDB" id="A0AA37TB57"/>
<gene>
    <name evidence="4" type="ORF">GCM10007877_39210</name>
</gene>
<sequence length="349" mass="39585">MGSHSHSPQHQLIHFPFSSKKKASASQPRQLVPGKNIDHCFNKKDYKSSRQRQYRVHLPSNYSSNKTYPLVAVLHGCGQTHEDIQAITNMDNIADRDEFIVVYPFVTSYNGMRGRNCWAWWLPNHIHSGAGEVEDIWQILQEVQQEYSVDERRIHVAGLSSGAGMAVALMVTQAQHIASGAAVAGVPYSESAHAVNLMRHLSPSFKPVDNIVESMDNEMGERKRAVPLFIAHSHNDTTVDIQAAINLRDSWAECFDVPVYRKSRTENGETGDTQWELTAHSSHHQRNMIQTLFLHGPDHGWYGGLPGRFSYPEGPNISEHIWEFFQENPLTTNTRLRDKISAPLRLFKR</sequence>
<dbReference type="InterPro" id="IPR050955">
    <property type="entry name" value="Plant_Biomass_Hydrol_Est"/>
</dbReference>
<evidence type="ECO:0000313" key="4">
    <source>
        <dbReference type="EMBL" id="GLS28202.1"/>
    </source>
</evidence>
<dbReference type="InterPro" id="IPR029058">
    <property type="entry name" value="AB_hydrolase_fold"/>
</dbReference>
<keyword evidence="5" id="KW-1185">Reference proteome</keyword>
<dbReference type="Proteomes" id="UP001156870">
    <property type="component" value="Unassembled WGS sequence"/>
</dbReference>
<evidence type="ECO:0000313" key="5">
    <source>
        <dbReference type="Proteomes" id="UP001156870"/>
    </source>
</evidence>
<dbReference type="NCBIfam" id="TIGR01840">
    <property type="entry name" value="esterase_phb"/>
    <property type="match status" value="1"/>
</dbReference>
<dbReference type="SUPFAM" id="SSF53474">
    <property type="entry name" value="alpha/beta-Hydrolases"/>
    <property type="match status" value="1"/>
</dbReference>
<dbReference type="GO" id="GO:0016787">
    <property type="term" value="F:hydrolase activity"/>
    <property type="evidence" value="ECO:0007669"/>
    <property type="project" value="UniProtKB-KW"/>
</dbReference>
<evidence type="ECO:0000256" key="2">
    <source>
        <dbReference type="ARBA" id="ARBA00022801"/>
    </source>
</evidence>
<name>A0AA37TB57_9GAMM</name>
<protein>
    <recommendedName>
        <fullName evidence="6">PHB depolymerase family esterase</fullName>
    </recommendedName>
</protein>
<evidence type="ECO:0000256" key="1">
    <source>
        <dbReference type="ARBA" id="ARBA00022729"/>
    </source>
</evidence>
<accession>A0AA37TB57</accession>
<keyword evidence="2" id="KW-0378">Hydrolase</keyword>
<organism evidence="4 5">
    <name type="scientific">Marinibactrum halimedae</name>
    <dbReference type="NCBI Taxonomy" id="1444977"/>
    <lineage>
        <taxon>Bacteria</taxon>
        <taxon>Pseudomonadati</taxon>
        <taxon>Pseudomonadota</taxon>
        <taxon>Gammaproteobacteria</taxon>
        <taxon>Cellvibrionales</taxon>
        <taxon>Cellvibrionaceae</taxon>
        <taxon>Marinibactrum</taxon>
    </lineage>
</organism>
<dbReference type="Gene3D" id="3.40.50.1820">
    <property type="entry name" value="alpha/beta hydrolase"/>
    <property type="match status" value="1"/>
</dbReference>
<dbReference type="GO" id="GO:0005576">
    <property type="term" value="C:extracellular region"/>
    <property type="evidence" value="ECO:0007669"/>
    <property type="project" value="InterPro"/>
</dbReference>
<reference evidence="4 5" key="1">
    <citation type="journal article" date="2014" name="Int. J. Syst. Evol. Microbiol.">
        <title>Complete genome sequence of Corynebacterium casei LMG S-19264T (=DSM 44701T), isolated from a smear-ripened cheese.</title>
        <authorList>
            <consortium name="US DOE Joint Genome Institute (JGI-PGF)"/>
            <person name="Walter F."/>
            <person name="Albersmeier A."/>
            <person name="Kalinowski J."/>
            <person name="Ruckert C."/>
        </authorList>
    </citation>
    <scope>NUCLEOTIDE SEQUENCE [LARGE SCALE GENOMIC DNA]</scope>
    <source>
        <strain evidence="4 5">NBRC 110095</strain>
    </source>
</reference>
<dbReference type="InterPro" id="IPR010126">
    <property type="entry name" value="Esterase_phb"/>
</dbReference>
<feature type="compositionally biased region" description="Polar residues" evidence="3">
    <location>
        <begin position="1"/>
        <end position="10"/>
    </location>
</feature>
<dbReference type="EMBL" id="BSPD01000103">
    <property type="protein sequence ID" value="GLS28202.1"/>
    <property type="molecule type" value="Genomic_DNA"/>
</dbReference>
<dbReference type="PANTHER" id="PTHR43037">
    <property type="entry name" value="UNNAMED PRODUCT-RELATED"/>
    <property type="match status" value="1"/>
</dbReference>